<dbReference type="PANTHER" id="PTHR30606:SF10">
    <property type="entry name" value="PHOSPHATIDYLINOSITOL MANNOSIDE ACYLTRANSFERASE"/>
    <property type="match status" value="1"/>
</dbReference>
<evidence type="ECO:0000256" key="6">
    <source>
        <dbReference type="ARBA" id="ARBA00023315"/>
    </source>
</evidence>
<dbReference type="GO" id="GO:0016746">
    <property type="term" value="F:acyltransferase activity"/>
    <property type="evidence" value="ECO:0007669"/>
    <property type="project" value="UniProtKB-KW"/>
</dbReference>
<dbReference type="PANTHER" id="PTHR30606">
    <property type="entry name" value="LIPID A BIOSYNTHESIS LAUROYL ACYLTRANSFERASE"/>
    <property type="match status" value="1"/>
</dbReference>
<keyword evidence="9" id="KW-1185">Reference proteome</keyword>
<keyword evidence="4 8" id="KW-0808">Transferase</keyword>
<dbReference type="PIRSF" id="PIRSF026649">
    <property type="entry name" value="MsbB"/>
    <property type="match status" value="1"/>
</dbReference>
<protein>
    <submittedName>
        <fullName evidence="8">Acyltransferase</fullName>
    </submittedName>
</protein>
<evidence type="ECO:0000256" key="5">
    <source>
        <dbReference type="ARBA" id="ARBA00023136"/>
    </source>
</evidence>
<keyword evidence="5 7" id="KW-0472">Membrane</keyword>
<comment type="subcellular location">
    <subcellularLocation>
        <location evidence="1">Cell inner membrane</location>
    </subcellularLocation>
</comment>
<reference evidence="8 9" key="1">
    <citation type="submission" date="2018-12" db="EMBL/GenBank/DDBJ databases">
        <title>Complete genome of Nonlabens sp. MJ115.</title>
        <authorList>
            <person name="Choi H.S."/>
            <person name="Jung J."/>
        </authorList>
    </citation>
    <scope>NUCLEOTIDE SEQUENCE [LARGE SCALE GENOMIC DNA]</scope>
    <source>
        <strain evidence="8 9">MJ115</strain>
    </source>
</reference>
<evidence type="ECO:0000313" key="9">
    <source>
        <dbReference type="Proteomes" id="UP000279600"/>
    </source>
</evidence>
<evidence type="ECO:0000313" key="8">
    <source>
        <dbReference type="EMBL" id="AZQ44257.1"/>
    </source>
</evidence>
<dbReference type="EMBL" id="CP034549">
    <property type="protein sequence ID" value="AZQ44257.1"/>
    <property type="molecule type" value="Genomic_DNA"/>
</dbReference>
<dbReference type="GO" id="GO:0005886">
    <property type="term" value="C:plasma membrane"/>
    <property type="evidence" value="ECO:0007669"/>
    <property type="project" value="UniProtKB-SubCell"/>
</dbReference>
<organism evidence="8 9">
    <name type="scientific">Nonlabens ponticola</name>
    <dbReference type="NCBI Taxonomy" id="2496866"/>
    <lineage>
        <taxon>Bacteria</taxon>
        <taxon>Pseudomonadati</taxon>
        <taxon>Bacteroidota</taxon>
        <taxon>Flavobacteriia</taxon>
        <taxon>Flavobacteriales</taxon>
        <taxon>Flavobacteriaceae</taxon>
        <taxon>Nonlabens</taxon>
    </lineage>
</organism>
<evidence type="ECO:0000256" key="3">
    <source>
        <dbReference type="ARBA" id="ARBA00022519"/>
    </source>
</evidence>
<keyword evidence="2" id="KW-1003">Cell membrane</keyword>
<dbReference type="Pfam" id="PF03279">
    <property type="entry name" value="Lip_A_acyltrans"/>
    <property type="match status" value="1"/>
</dbReference>
<sequence length="303" mass="35947">MQAFVFYLVYPFIWVLARLPFWLLYRISDLVFVIVYYLTRYRKKVIMNNLDIAFPEKSYQEKKRIARESMQHFCDNFIEIIKSLGISKTQVEKRFTCDNVDVVNAFAKAEQPVVIMLGHQASYEWTIALDEALEHQSYAVYKPIKNPYFDKLIREVRSKFGTTLLPMKKAYNLIRQSQKSVTGLYALVADQAPKPYKAQYFTQFFERTTAVLKGGERMAKQYGMPVFFLRVKKLKRGFYHATFEKITDDASKEVDWMVTDCFFELLEDQIKRQPEYYLWSHKRWKTSLKDATRAVELSPRVPQ</sequence>
<name>A0A3S9MYM5_9FLAO</name>
<dbReference type="Proteomes" id="UP000279600">
    <property type="component" value="Chromosome"/>
</dbReference>
<evidence type="ECO:0000256" key="1">
    <source>
        <dbReference type="ARBA" id="ARBA00004533"/>
    </source>
</evidence>
<keyword evidence="7" id="KW-0812">Transmembrane</keyword>
<dbReference type="InterPro" id="IPR004960">
    <property type="entry name" value="LipA_acyltrans"/>
</dbReference>
<dbReference type="KEGG" id="noj:EJ995_08410"/>
<feature type="transmembrane region" description="Helical" evidence="7">
    <location>
        <begin position="12"/>
        <end position="38"/>
    </location>
</feature>
<dbReference type="AlphaFoldDB" id="A0A3S9MYM5"/>
<evidence type="ECO:0000256" key="2">
    <source>
        <dbReference type="ARBA" id="ARBA00022475"/>
    </source>
</evidence>
<dbReference type="GO" id="GO:0009247">
    <property type="term" value="P:glycolipid biosynthetic process"/>
    <property type="evidence" value="ECO:0007669"/>
    <property type="project" value="UniProtKB-ARBA"/>
</dbReference>
<keyword evidence="7" id="KW-1133">Transmembrane helix</keyword>
<accession>A0A3S9MYM5</accession>
<dbReference type="CDD" id="cd07984">
    <property type="entry name" value="LPLAT_LABLAT-like"/>
    <property type="match status" value="1"/>
</dbReference>
<dbReference type="RefSeq" id="WP_126447518.1">
    <property type="nucleotide sequence ID" value="NZ_CP034549.1"/>
</dbReference>
<gene>
    <name evidence="8" type="ORF">EJ995_08410</name>
</gene>
<proteinExistence type="predicted"/>
<keyword evidence="6 8" id="KW-0012">Acyltransferase</keyword>
<evidence type="ECO:0000256" key="7">
    <source>
        <dbReference type="SAM" id="Phobius"/>
    </source>
</evidence>
<dbReference type="OrthoDB" id="9801955at2"/>
<evidence type="ECO:0000256" key="4">
    <source>
        <dbReference type="ARBA" id="ARBA00022679"/>
    </source>
</evidence>
<keyword evidence="3" id="KW-0997">Cell inner membrane</keyword>